<accession>A0ABU9VVZ4</accession>
<dbReference type="InterPro" id="IPR024258">
    <property type="entry name" value="DUF3798"/>
</dbReference>
<dbReference type="Gene3D" id="3.40.50.11390">
    <property type="match status" value="1"/>
</dbReference>
<comment type="caution">
    <text evidence="2">The sequence shown here is derived from an EMBL/GenBank/DDBJ whole genome shotgun (WGS) entry which is preliminary data.</text>
</comment>
<protein>
    <submittedName>
        <fullName evidence="2">DUF3798 domain-containing protein</fullName>
    </submittedName>
</protein>
<dbReference type="EMBL" id="JBCITM010000007">
    <property type="protein sequence ID" value="MEN1760556.1"/>
    <property type="molecule type" value="Genomic_DNA"/>
</dbReference>
<sequence>MNKKIAFLLAVVLLLVTACGSTQTSQAPSGEQESKSQETASVETGAYKIAIVTPTLSASEDEFRAGQNMVEKYPDIVKHISLPDNFTTEVETGVSQIVSLADDPEMKAIVIAAGYSGLITGLQQVKEQRPDIITVTAPIWDDPEMMAQYIDINLDTDWGRRGVTIAEKAHQMGAETFIHYSFPTHLGREMISRRKDMMQETCERLGLEFVEVVTPDPQAGDGVAPMLQFLREDLPRQVEKYGPDINIFGTNCPMYDVILDEALKLKFMVAEQCCPTPTQAYPAVMSLEIAPEDIANYDKINAMISEKAAAADMTGRLSGWPMPVTIFLPEYAVELAKEIIDKDLDIKTDVMNKKFLDDFSYRTFGVNTDFEPMNGDADNFYLMIMESIFY</sequence>
<evidence type="ECO:0000256" key="1">
    <source>
        <dbReference type="SAM" id="SignalP"/>
    </source>
</evidence>
<evidence type="ECO:0000313" key="2">
    <source>
        <dbReference type="EMBL" id="MEN1760556.1"/>
    </source>
</evidence>
<organism evidence="2 3">
    <name type="scientific">Anoxynatronum sibiricum</name>
    <dbReference type="NCBI Taxonomy" id="210623"/>
    <lineage>
        <taxon>Bacteria</taxon>
        <taxon>Bacillati</taxon>
        <taxon>Bacillota</taxon>
        <taxon>Clostridia</taxon>
        <taxon>Eubacteriales</taxon>
        <taxon>Clostridiaceae</taxon>
        <taxon>Anoxynatronum</taxon>
    </lineage>
</organism>
<feature type="chain" id="PRO_5045216291" evidence="1">
    <location>
        <begin position="28"/>
        <end position="390"/>
    </location>
</feature>
<proteinExistence type="predicted"/>
<dbReference type="Gene3D" id="3.40.50.11400">
    <property type="match status" value="1"/>
</dbReference>
<dbReference type="PROSITE" id="PS51257">
    <property type="entry name" value="PROKAR_LIPOPROTEIN"/>
    <property type="match status" value="1"/>
</dbReference>
<keyword evidence="3" id="KW-1185">Reference proteome</keyword>
<name>A0ABU9VVZ4_9CLOT</name>
<keyword evidence="1" id="KW-0732">Signal</keyword>
<dbReference type="Proteomes" id="UP001407405">
    <property type="component" value="Unassembled WGS sequence"/>
</dbReference>
<reference evidence="2 3" key="1">
    <citation type="submission" date="2024-04" db="EMBL/GenBank/DDBJ databases">
        <title>Genome sequencing and metabolic network reconstruction of aminoacids and betaine degradation by Anoxynatronum sibiricum.</title>
        <authorList>
            <person name="Detkova E.N."/>
            <person name="Boltjanskaja Y.V."/>
            <person name="Mardanov A.V."/>
            <person name="Kevbrin V."/>
        </authorList>
    </citation>
    <scope>NUCLEOTIDE SEQUENCE [LARGE SCALE GENOMIC DNA]</scope>
    <source>
        <strain evidence="2 3">Z-7981</strain>
    </source>
</reference>
<dbReference type="Pfam" id="PF12683">
    <property type="entry name" value="DUF3798"/>
    <property type="match status" value="1"/>
</dbReference>
<feature type="signal peptide" evidence="1">
    <location>
        <begin position="1"/>
        <end position="27"/>
    </location>
</feature>
<dbReference type="RefSeq" id="WP_343185876.1">
    <property type="nucleotide sequence ID" value="NZ_JBCITM010000007.1"/>
</dbReference>
<gene>
    <name evidence="2" type="ORF">AAIG11_08735</name>
</gene>
<evidence type="ECO:0000313" key="3">
    <source>
        <dbReference type="Proteomes" id="UP001407405"/>
    </source>
</evidence>